<dbReference type="PRINTS" id="PR00463">
    <property type="entry name" value="EP450I"/>
</dbReference>
<dbReference type="AlphaFoldDB" id="A0AAJ0GRT3"/>
<keyword evidence="6" id="KW-1133">Transmembrane helix</keyword>
<evidence type="ECO:0000256" key="6">
    <source>
        <dbReference type="SAM" id="Phobius"/>
    </source>
</evidence>
<dbReference type="PRINTS" id="PR00385">
    <property type="entry name" value="P450"/>
</dbReference>
<dbReference type="GO" id="GO:0020037">
    <property type="term" value="F:heme binding"/>
    <property type="evidence" value="ECO:0007669"/>
    <property type="project" value="InterPro"/>
</dbReference>
<keyword evidence="2 5" id="KW-0349">Heme</keyword>
<reference evidence="7" key="2">
    <citation type="submission" date="2023-06" db="EMBL/GenBank/DDBJ databases">
        <authorList>
            <consortium name="Lawrence Berkeley National Laboratory"/>
            <person name="Mondo S.J."/>
            <person name="Hensen N."/>
            <person name="Bonometti L."/>
            <person name="Westerberg I."/>
            <person name="Brannstrom I.O."/>
            <person name="Guillou S."/>
            <person name="Cros-Aarteil S."/>
            <person name="Calhoun S."/>
            <person name="Haridas S."/>
            <person name="Kuo A."/>
            <person name="Pangilinan J."/>
            <person name="Riley R."/>
            <person name="Labutti K."/>
            <person name="Andreopoulos B."/>
            <person name="Lipzen A."/>
            <person name="Chen C."/>
            <person name="Yanf M."/>
            <person name="Daum C."/>
            <person name="Ng V."/>
            <person name="Clum A."/>
            <person name="Steindorff A."/>
            <person name="Ohm R."/>
            <person name="Martin F."/>
            <person name="Silar P."/>
            <person name="Natvig D."/>
            <person name="Lalanne C."/>
            <person name="Gautier V."/>
            <person name="Ament-Velasquez S.L."/>
            <person name="Kruys A."/>
            <person name="Hutchinson M.I."/>
            <person name="Powell A.J."/>
            <person name="Barry K."/>
            <person name="Miller A.N."/>
            <person name="Grigoriev I.V."/>
            <person name="Debuchy R."/>
            <person name="Gladieux P."/>
            <person name="Thoren M.H."/>
            <person name="Johannesson H."/>
        </authorList>
    </citation>
    <scope>NUCLEOTIDE SEQUENCE</scope>
    <source>
        <strain evidence="7">CBS 333.67</strain>
    </source>
</reference>
<dbReference type="RefSeq" id="XP_062720530.1">
    <property type="nucleotide sequence ID" value="XM_062869619.1"/>
</dbReference>
<keyword evidence="4 5" id="KW-0408">Iron</keyword>
<gene>
    <name evidence="7" type="ORF">B0T15DRAFT_537475</name>
</gene>
<organism evidence="7 8">
    <name type="scientific">Chaetomium strumarium</name>
    <dbReference type="NCBI Taxonomy" id="1170767"/>
    <lineage>
        <taxon>Eukaryota</taxon>
        <taxon>Fungi</taxon>
        <taxon>Dikarya</taxon>
        <taxon>Ascomycota</taxon>
        <taxon>Pezizomycotina</taxon>
        <taxon>Sordariomycetes</taxon>
        <taxon>Sordariomycetidae</taxon>
        <taxon>Sordariales</taxon>
        <taxon>Chaetomiaceae</taxon>
        <taxon>Chaetomium</taxon>
    </lineage>
</organism>
<dbReference type="InterPro" id="IPR036396">
    <property type="entry name" value="Cyt_P450_sf"/>
</dbReference>
<evidence type="ECO:0000313" key="8">
    <source>
        <dbReference type="Proteomes" id="UP001273166"/>
    </source>
</evidence>
<evidence type="ECO:0000256" key="3">
    <source>
        <dbReference type="ARBA" id="ARBA00022723"/>
    </source>
</evidence>
<dbReference type="GO" id="GO:0005506">
    <property type="term" value="F:iron ion binding"/>
    <property type="evidence" value="ECO:0007669"/>
    <property type="project" value="InterPro"/>
</dbReference>
<accession>A0AAJ0GRT3</accession>
<keyword evidence="6" id="KW-0812">Transmembrane</keyword>
<dbReference type="SUPFAM" id="SSF48264">
    <property type="entry name" value="Cytochrome P450"/>
    <property type="match status" value="1"/>
</dbReference>
<dbReference type="GO" id="GO:0016705">
    <property type="term" value="F:oxidoreductase activity, acting on paired donors, with incorporation or reduction of molecular oxygen"/>
    <property type="evidence" value="ECO:0007669"/>
    <property type="project" value="InterPro"/>
</dbReference>
<dbReference type="Pfam" id="PF00067">
    <property type="entry name" value="p450"/>
    <property type="match status" value="1"/>
</dbReference>
<evidence type="ECO:0000313" key="7">
    <source>
        <dbReference type="EMBL" id="KAK3304750.1"/>
    </source>
</evidence>
<keyword evidence="3 5" id="KW-0479">Metal-binding</keyword>
<dbReference type="InterPro" id="IPR002401">
    <property type="entry name" value="Cyt_P450_E_grp-I"/>
</dbReference>
<dbReference type="Proteomes" id="UP001273166">
    <property type="component" value="Unassembled WGS sequence"/>
</dbReference>
<name>A0AAJ0GRT3_9PEZI</name>
<feature type="binding site" description="axial binding residue" evidence="5">
    <location>
        <position position="479"/>
    </location>
    <ligand>
        <name>heme</name>
        <dbReference type="ChEBI" id="CHEBI:30413"/>
    </ligand>
    <ligandPart>
        <name>Fe</name>
        <dbReference type="ChEBI" id="CHEBI:18248"/>
    </ligandPart>
</feature>
<keyword evidence="8" id="KW-1185">Reference proteome</keyword>
<reference evidence="7" key="1">
    <citation type="journal article" date="2023" name="Mol. Phylogenet. Evol.">
        <title>Genome-scale phylogeny and comparative genomics of the fungal order Sordariales.</title>
        <authorList>
            <person name="Hensen N."/>
            <person name="Bonometti L."/>
            <person name="Westerberg I."/>
            <person name="Brannstrom I.O."/>
            <person name="Guillou S."/>
            <person name="Cros-Aarteil S."/>
            <person name="Calhoun S."/>
            <person name="Haridas S."/>
            <person name="Kuo A."/>
            <person name="Mondo S."/>
            <person name="Pangilinan J."/>
            <person name="Riley R."/>
            <person name="LaButti K."/>
            <person name="Andreopoulos B."/>
            <person name="Lipzen A."/>
            <person name="Chen C."/>
            <person name="Yan M."/>
            <person name="Daum C."/>
            <person name="Ng V."/>
            <person name="Clum A."/>
            <person name="Steindorff A."/>
            <person name="Ohm R.A."/>
            <person name="Martin F."/>
            <person name="Silar P."/>
            <person name="Natvig D.O."/>
            <person name="Lalanne C."/>
            <person name="Gautier V."/>
            <person name="Ament-Velasquez S.L."/>
            <person name="Kruys A."/>
            <person name="Hutchinson M.I."/>
            <person name="Powell A.J."/>
            <person name="Barry K."/>
            <person name="Miller A.N."/>
            <person name="Grigoriev I.V."/>
            <person name="Debuchy R."/>
            <person name="Gladieux P."/>
            <person name="Hiltunen Thoren M."/>
            <person name="Johannesson H."/>
        </authorList>
    </citation>
    <scope>NUCLEOTIDE SEQUENCE</scope>
    <source>
        <strain evidence="7">CBS 333.67</strain>
    </source>
</reference>
<sequence>MDAASYLSRLLRFEVLLTLLGVYLAPLIAYKAYKIFIYPYYISPLRQLPGPKNHHFLLGHTLHQLRSGHPNEPYLSWMRQWPNPQPAGLIRYFDVGNADAVLVTSLAALREILHDKCYSFQKPAFFKRLVADMVGFGLVFTEGEEHKRQRRLLAGLFSPGNLREALVPLFRDKAGHMVEMLDRVVEEEGGVVDLVSLYSKIMLDIMGVFALGVELGNLQQPANDAAAADNSFDHCYHELFDPDSWGQILMGLNAVFPVRWLPFEANRRFKQALHTVRSQLMAIIQDRIRTVGEWRAAGVDSDAYKGKDLLTFMVAEKYYADSDRWSQEYIMEQILTFLAAGHETTAAGLTWGTQLLIEHPDSAHRLRSEIDALLRREPVPDQRSIESLPYLHNFTREVLRLQPPGVNVAREAVEDVVIQNKVVLPRGTTVLVQPAVLNRNPTIWGPDCDEFRPDRWDRLEGDAADPWAFATFPLGPRVCIGKAMSLLEFKMIFVELVSKFDVEGVVPGAKVGDIRLINPSPLLRPEGGLKVRVRRRAV</sequence>
<dbReference type="PANTHER" id="PTHR24305">
    <property type="entry name" value="CYTOCHROME P450"/>
    <property type="match status" value="1"/>
</dbReference>
<evidence type="ECO:0000256" key="5">
    <source>
        <dbReference type="PIRSR" id="PIRSR602401-1"/>
    </source>
</evidence>
<dbReference type="PANTHER" id="PTHR24305:SF166">
    <property type="entry name" value="CYTOCHROME P450 12A4, MITOCHONDRIAL-RELATED"/>
    <property type="match status" value="1"/>
</dbReference>
<protein>
    <submittedName>
        <fullName evidence="7">Cytochrome P450</fullName>
    </submittedName>
</protein>
<comment type="caution">
    <text evidence="7">The sequence shown here is derived from an EMBL/GenBank/DDBJ whole genome shotgun (WGS) entry which is preliminary data.</text>
</comment>
<dbReference type="GO" id="GO:0004497">
    <property type="term" value="F:monooxygenase activity"/>
    <property type="evidence" value="ECO:0007669"/>
    <property type="project" value="InterPro"/>
</dbReference>
<evidence type="ECO:0000256" key="1">
    <source>
        <dbReference type="ARBA" id="ARBA00010617"/>
    </source>
</evidence>
<comment type="similarity">
    <text evidence="1">Belongs to the cytochrome P450 family.</text>
</comment>
<keyword evidence="6" id="KW-0472">Membrane</keyword>
<dbReference type="InterPro" id="IPR001128">
    <property type="entry name" value="Cyt_P450"/>
</dbReference>
<feature type="transmembrane region" description="Helical" evidence="6">
    <location>
        <begin position="15"/>
        <end position="33"/>
    </location>
</feature>
<dbReference type="GeneID" id="87888448"/>
<evidence type="ECO:0000256" key="4">
    <source>
        <dbReference type="ARBA" id="ARBA00023004"/>
    </source>
</evidence>
<comment type="cofactor">
    <cofactor evidence="5">
        <name>heme</name>
        <dbReference type="ChEBI" id="CHEBI:30413"/>
    </cofactor>
</comment>
<dbReference type="EMBL" id="JAUDZG010000005">
    <property type="protein sequence ID" value="KAK3304750.1"/>
    <property type="molecule type" value="Genomic_DNA"/>
</dbReference>
<dbReference type="Gene3D" id="1.10.630.10">
    <property type="entry name" value="Cytochrome P450"/>
    <property type="match status" value="1"/>
</dbReference>
<proteinExistence type="inferred from homology"/>
<dbReference type="InterPro" id="IPR050121">
    <property type="entry name" value="Cytochrome_P450_monoxygenase"/>
</dbReference>
<evidence type="ECO:0000256" key="2">
    <source>
        <dbReference type="ARBA" id="ARBA00022617"/>
    </source>
</evidence>